<evidence type="ECO:0000259" key="4">
    <source>
        <dbReference type="SMART" id="SM00199"/>
    </source>
</evidence>
<dbReference type="GO" id="GO:0006954">
    <property type="term" value="P:inflammatory response"/>
    <property type="evidence" value="ECO:0007669"/>
    <property type="project" value="TreeGrafter"/>
</dbReference>
<name>A0A6I9LYJ5_PERMB</name>
<dbReference type="Proteomes" id="UP000694547">
    <property type="component" value="Chromosome 8"/>
</dbReference>
<keyword evidence="1" id="KW-0202">Cytokine</keyword>
<evidence type="ECO:0000313" key="5">
    <source>
        <dbReference type="Ensembl" id="ENSPEMP00000026448.1"/>
    </source>
</evidence>
<dbReference type="Pfam" id="PF00048">
    <property type="entry name" value="IL8"/>
    <property type="match status" value="1"/>
</dbReference>
<keyword evidence="2" id="KW-1015">Disulfide bond</keyword>
<sequence>MKLITTALVCLLLAAMWPQDATSKSMHMPYARCCFNFLNKLPLQKSIRCYRRTSPTCSHSAVVFRMKKGQESCALSSRVRDYLKKIKPC</sequence>
<dbReference type="GO" id="GO:0048245">
    <property type="term" value="P:eosinophil chemotaxis"/>
    <property type="evidence" value="ECO:0007669"/>
    <property type="project" value="TreeGrafter"/>
</dbReference>
<dbReference type="SMART" id="SM00199">
    <property type="entry name" value="SCY"/>
    <property type="match status" value="1"/>
</dbReference>
<dbReference type="GO" id="GO:0070098">
    <property type="term" value="P:chemokine-mediated signaling pathway"/>
    <property type="evidence" value="ECO:0007669"/>
    <property type="project" value="TreeGrafter"/>
</dbReference>
<evidence type="ECO:0000256" key="2">
    <source>
        <dbReference type="ARBA" id="ARBA00023157"/>
    </source>
</evidence>
<dbReference type="AlphaFoldDB" id="A0A6I9LYJ5"/>
<dbReference type="GO" id="GO:0008009">
    <property type="term" value="F:chemokine activity"/>
    <property type="evidence" value="ECO:0007669"/>
    <property type="project" value="InterPro"/>
</dbReference>
<dbReference type="InterPro" id="IPR039809">
    <property type="entry name" value="Chemokine_b/g/d"/>
</dbReference>
<dbReference type="GO" id="GO:0030335">
    <property type="term" value="P:positive regulation of cell migration"/>
    <property type="evidence" value="ECO:0007669"/>
    <property type="project" value="TreeGrafter"/>
</dbReference>
<dbReference type="Ensembl" id="ENSPEMT00000030844.2">
    <property type="protein sequence ID" value="ENSPEMP00000026448.1"/>
    <property type="gene ID" value="ENSPEMG00000022558.2"/>
</dbReference>
<reference evidence="5" key="2">
    <citation type="submission" date="2025-08" db="UniProtKB">
        <authorList>
            <consortium name="Ensembl"/>
        </authorList>
    </citation>
    <scope>IDENTIFICATION</scope>
</reference>
<reference evidence="5" key="3">
    <citation type="submission" date="2025-09" db="UniProtKB">
        <authorList>
            <consortium name="Ensembl"/>
        </authorList>
    </citation>
    <scope>IDENTIFICATION</scope>
</reference>
<feature type="signal peptide" evidence="3">
    <location>
        <begin position="1"/>
        <end position="23"/>
    </location>
</feature>
<keyword evidence="6" id="KW-1185">Reference proteome</keyword>
<dbReference type="SUPFAM" id="SSF54117">
    <property type="entry name" value="Interleukin 8-like chemokines"/>
    <property type="match status" value="1"/>
</dbReference>
<reference evidence="5 6" key="1">
    <citation type="submission" date="2018-10" db="EMBL/GenBank/DDBJ databases">
        <title>Improved assembly of the deer mouse Peromyscus maniculatus genome.</title>
        <authorList>
            <person name="Lassance J.-M."/>
            <person name="Hoekstra H.E."/>
        </authorList>
    </citation>
    <scope>NUCLEOTIDE SEQUENCE [LARGE SCALE GENOMIC DNA]</scope>
</reference>
<dbReference type="GeneTree" id="ENSGT01150000287394"/>
<dbReference type="PANTHER" id="PTHR12015:SF5">
    <property type="entry name" value="C-C MOTIF CHEMOKINE 1"/>
    <property type="match status" value="1"/>
</dbReference>
<protein>
    <recommendedName>
        <fullName evidence="4">Chemokine interleukin-8-like domain-containing protein</fullName>
    </recommendedName>
</protein>
<keyword evidence="3" id="KW-0732">Signal</keyword>
<dbReference type="PANTHER" id="PTHR12015">
    <property type="entry name" value="SMALL INDUCIBLE CYTOKINE A"/>
    <property type="match status" value="1"/>
</dbReference>
<evidence type="ECO:0000256" key="1">
    <source>
        <dbReference type="ARBA" id="ARBA00022514"/>
    </source>
</evidence>
<dbReference type="GO" id="GO:0005615">
    <property type="term" value="C:extracellular space"/>
    <property type="evidence" value="ECO:0007669"/>
    <property type="project" value="UniProtKB-KW"/>
</dbReference>
<feature type="domain" description="Chemokine interleukin-8-like" evidence="4">
    <location>
        <begin position="30"/>
        <end position="86"/>
    </location>
</feature>
<evidence type="ECO:0000256" key="3">
    <source>
        <dbReference type="SAM" id="SignalP"/>
    </source>
</evidence>
<proteinExistence type="predicted"/>
<dbReference type="Gene3D" id="2.40.50.40">
    <property type="match status" value="1"/>
</dbReference>
<dbReference type="InterPro" id="IPR001811">
    <property type="entry name" value="Chemokine_IL8-like_dom"/>
</dbReference>
<feature type="chain" id="PRO_5044635598" description="Chemokine interleukin-8-like domain-containing protein" evidence="3">
    <location>
        <begin position="24"/>
        <end position="89"/>
    </location>
</feature>
<accession>A0A6I9LYJ5</accession>
<dbReference type="InterPro" id="IPR036048">
    <property type="entry name" value="Interleukin_8-like_sf"/>
</dbReference>
<dbReference type="GO" id="GO:0048020">
    <property type="term" value="F:CCR chemokine receptor binding"/>
    <property type="evidence" value="ECO:0007669"/>
    <property type="project" value="TreeGrafter"/>
</dbReference>
<organism evidence="5 6">
    <name type="scientific">Peromyscus maniculatus bairdii</name>
    <name type="common">Prairie deer mouse</name>
    <dbReference type="NCBI Taxonomy" id="230844"/>
    <lineage>
        <taxon>Eukaryota</taxon>
        <taxon>Metazoa</taxon>
        <taxon>Chordata</taxon>
        <taxon>Craniata</taxon>
        <taxon>Vertebrata</taxon>
        <taxon>Euteleostomi</taxon>
        <taxon>Mammalia</taxon>
        <taxon>Eutheria</taxon>
        <taxon>Euarchontoglires</taxon>
        <taxon>Glires</taxon>
        <taxon>Rodentia</taxon>
        <taxon>Myomorpha</taxon>
        <taxon>Muroidea</taxon>
        <taxon>Cricetidae</taxon>
        <taxon>Neotominae</taxon>
        <taxon>Peromyscus</taxon>
    </lineage>
</organism>
<dbReference type="GO" id="GO:0061844">
    <property type="term" value="P:antimicrobial humoral immune response mediated by antimicrobial peptide"/>
    <property type="evidence" value="ECO:0007669"/>
    <property type="project" value="TreeGrafter"/>
</dbReference>
<evidence type="ECO:0000313" key="6">
    <source>
        <dbReference type="Proteomes" id="UP000694547"/>
    </source>
</evidence>